<evidence type="ECO:0000256" key="4">
    <source>
        <dbReference type="ARBA" id="ARBA00022840"/>
    </source>
</evidence>
<evidence type="ECO:0000313" key="7">
    <source>
        <dbReference type="EMBL" id="TDE43086.1"/>
    </source>
</evidence>
<organism evidence="7 8">
    <name type="scientific">Nonomuraea mesophila</name>
    <dbReference type="NCBI Taxonomy" id="2530382"/>
    <lineage>
        <taxon>Bacteria</taxon>
        <taxon>Bacillati</taxon>
        <taxon>Actinomycetota</taxon>
        <taxon>Actinomycetes</taxon>
        <taxon>Streptosporangiales</taxon>
        <taxon>Streptosporangiaceae</taxon>
        <taxon>Nonomuraea</taxon>
    </lineage>
</organism>
<dbReference type="GO" id="GO:0055085">
    <property type="term" value="P:transmembrane transport"/>
    <property type="evidence" value="ECO:0007669"/>
    <property type="project" value="UniProtKB-ARBA"/>
</dbReference>
<dbReference type="SMART" id="SM00382">
    <property type="entry name" value="AAA"/>
    <property type="match status" value="1"/>
</dbReference>
<dbReference type="InterPro" id="IPR003439">
    <property type="entry name" value="ABC_transporter-like_ATP-bd"/>
</dbReference>
<dbReference type="PANTHER" id="PTHR43776">
    <property type="entry name" value="TRANSPORT ATP-BINDING PROTEIN"/>
    <property type="match status" value="1"/>
</dbReference>
<dbReference type="NCBIfam" id="TIGR01727">
    <property type="entry name" value="oligo_HPY"/>
    <property type="match status" value="1"/>
</dbReference>
<dbReference type="Proteomes" id="UP000295136">
    <property type="component" value="Unassembled WGS sequence"/>
</dbReference>
<feature type="region of interest" description="Disordered" evidence="5">
    <location>
        <begin position="258"/>
        <end position="287"/>
    </location>
</feature>
<dbReference type="AlphaFoldDB" id="A0A4R5F5T9"/>
<dbReference type="InterPro" id="IPR013563">
    <property type="entry name" value="Oligopep_ABC_C"/>
</dbReference>
<evidence type="ECO:0000256" key="1">
    <source>
        <dbReference type="ARBA" id="ARBA00005417"/>
    </source>
</evidence>
<dbReference type="InterPro" id="IPR027417">
    <property type="entry name" value="P-loop_NTPase"/>
</dbReference>
<keyword evidence="3" id="KW-0547">Nucleotide-binding</keyword>
<dbReference type="Pfam" id="PF08352">
    <property type="entry name" value="oligo_HPY"/>
    <property type="match status" value="1"/>
</dbReference>
<gene>
    <name evidence="7" type="ORF">E1295_26765</name>
</gene>
<proteinExistence type="inferred from homology"/>
<dbReference type="SUPFAM" id="SSF52540">
    <property type="entry name" value="P-loop containing nucleoside triphosphate hydrolases"/>
    <property type="match status" value="1"/>
</dbReference>
<dbReference type="PANTHER" id="PTHR43776:SF8">
    <property type="entry name" value="ABC TRANSPORTER, ATP-BINDING PROTEIN"/>
    <property type="match status" value="1"/>
</dbReference>
<evidence type="ECO:0000256" key="5">
    <source>
        <dbReference type="SAM" id="MobiDB-lite"/>
    </source>
</evidence>
<dbReference type="GO" id="GO:0005524">
    <property type="term" value="F:ATP binding"/>
    <property type="evidence" value="ECO:0007669"/>
    <property type="project" value="UniProtKB-KW"/>
</dbReference>
<evidence type="ECO:0000256" key="2">
    <source>
        <dbReference type="ARBA" id="ARBA00022448"/>
    </source>
</evidence>
<dbReference type="InterPro" id="IPR003593">
    <property type="entry name" value="AAA+_ATPase"/>
</dbReference>
<keyword evidence="2" id="KW-0813">Transport</keyword>
<dbReference type="InterPro" id="IPR050319">
    <property type="entry name" value="ABC_transp_ATP-bind"/>
</dbReference>
<keyword evidence="8" id="KW-1185">Reference proteome</keyword>
<evidence type="ECO:0000313" key="8">
    <source>
        <dbReference type="Proteomes" id="UP000295136"/>
    </source>
</evidence>
<protein>
    <submittedName>
        <fullName evidence="7">ABC transporter ATP-binding protein</fullName>
    </submittedName>
</protein>
<comment type="caution">
    <text evidence="7">The sequence shown here is derived from an EMBL/GenBank/DDBJ whole genome shotgun (WGS) entry which is preliminary data.</text>
</comment>
<comment type="similarity">
    <text evidence="1">Belongs to the ABC transporter superfamily.</text>
</comment>
<dbReference type="InterPro" id="IPR017871">
    <property type="entry name" value="ABC_transporter-like_CS"/>
</dbReference>
<evidence type="ECO:0000259" key="6">
    <source>
        <dbReference type="PROSITE" id="PS50893"/>
    </source>
</evidence>
<dbReference type="GO" id="GO:0015833">
    <property type="term" value="P:peptide transport"/>
    <property type="evidence" value="ECO:0007669"/>
    <property type="project" value="InterPro"/>
</dbReference>
<evidence type="ECO:0000256" key="3">
    <source>
        <dbReference type="ARBA" id="ARBA00022741"/>
    </source>
</evidence>
<dbReference type="PROSITE" id="PS50893">
    <property type="entry name" value="ABC_TRANSPORTER_2"/>
    <property type="match status" value="1"/>
</dbReference>
<feature type="compositionally biased region" description="Basic and acidic residues" evidence="5">
    <location>
        <begin position="264"/>
        <end position="278"/>
    </location>
</feature>
<name>A0A4R5F5T9_9ACTN</name>
<keyword evidence="4 7" id="KW-0067">ATP-binding</keyword>
<feature type="domain" description="ABC transporter" evidence="6">
    <location>
        <begin position="4"/>
        <end position="259"/>
    </location>
</feature>
<dbReference type="CDD" id="cd03257">
    <property type="entry name" value="ABC_NikE_OppD_transporters"/>
    <property type="match status" value="1"/>
</dbReference>
<dbReference type="Pfam" id="PF00005">
    <property type="entry name" value="ABC_tran"/>
    <property type="match status" value="1"/>
</dbReference>
<accession>A0A4R5F5T9</accession>
<dbReference type="PROSITE" id="PS00211">
    <property type="entry name" value="ABC_TRANSPORTER_1"/>
    <property type="match status" value="1"/>
</dbReference>
<sequence length="334" mass="36906">MIVLEGRNLTKHFTSARGPRGRLGKRPPVRAVEDVSIALRAGSVSALVGESGCGKSTVARLLAQVYPATSGELLLRGEPVRAHRGAAFRDYRRQVQLIFQDPFSSLNPFHRVRYHLARPLRIHGHVRSDEQEHKRVAELLERVSLTPVEQFMDKLPHELSGGQRQRVAIARALAVEPVALIADEPVSMLDVSIRLGVLRLLEELAKESGLALLYITHDIASARYFAEDITVMYAGRLIESGPSEAVTQSPRHPYTRLLLESAPDPDRVTPRDTARHGEPPSLIDPPGGCRFHPRCPVALPVCSTEVPGRTELGEGRWTHCWQAETPEAADLTRG</sequence>
<reference evidence="7 8" key="1">
    <citation type="submission" date="2019-03" db="EMBL/GenBank/DDBJ databases">
        <title>Draft genome sequences of novel Actinobacteria.</title>
        <authorList>
            <person name="Sahin N."/>
            <person name="Ay H."/>
            <person name="Saygin H."/>
        </authorList>
    </citation>
    <scope>NUCLEOTIDE SEQUENCE [LARGE SCALE GENOMIC DNA]</scope>
    <source>
        <strain evidence="7 8">6K102</strain>
    </source>
</reference>
<dbReference type="RefSeq" id="WP_132633857.1">
    <property type="nucleotide sequence ID" value="NZ_SMLD01000079.1"/>
</dbReference>
<dbReference type="Gene3D" id="3.40.50.300">
    <property type="entry name" value="P-loop containing nucleotide triphosphate hydrolases"/>
    <property type="match status" value="1"/>
</dbReference>
<dbReference type="GO" id="GO:0016887">
    <property type="term" value="F:ATP hydrolysis activity"/>
    <property type="evidence" value="ECO:0007669"/>
    <property type="project" value="InterPro"/>
</dbReference>
<dbReference type="EMBL" id="SMLD01000079">
    <property type="protein sequence ID" value="TDE43086.1"/>
    <property type="molecule type" value="Genomic_DNA"/>
</dbReference>
<dbReference type="FunFam" id="3.40.50.300:FF:000016">
    <property type="entry name" value="Oligopeptide ABC transporter ATP-binding component"/>
    <property type="match status" value="1"/>
</dbReference>